<reference evidence="1" key="1">
    <citation type="submission" date="2023-04" db="EMBL/GenBank/DDBJ databases">
        <title>A chromosome-level genome assembly of the parasitoid wasp Eretmocerus hayati.</title>
        <authorList>
            <person name="Zhong Y."/>
            <person name="Liu S."/>
            <person name="Liu Y."/>
        </authorList>
    </citation>
    <scope>NUCLEOTIDE SEQUENCE</scope>
    <source>
        <strain evidence="1">ZJU_SS_LIU_2023</strain>
    </source>
</reference>
<proteinExistence type="predicted"/>
<evidence type="ECO:0000313" key="1">
    <source>
        <dbReference type="EMBL" id="KAJ8674302.1"/>
    </source>
</evidence>
<keyword evidence="2" id="KW-1185">Reference proteome</keyword>
<organism evidence="1 2">
    <name type="scientific">Eretmocerus hayati</name>
    <dbReference type="NCBI Taxonomy" id="131215"/>
    <lineage>
        <taxon>Eukaryota</taxon>
        <taxon>Metazoa</taxon>
        <taxon>Ecdysozoa</taxon>
        <taxon>Arthropoda</taxon>
        <taxon>Hexapoda</taxon>
        <taxon>Insecta</taxon>
        <taxon>Pterygota</taxon>
        <taxon>Neoptera</taxon>
        <taxon>Endopterygota</taxon>
        <taxon>Hymenoptera</taxon>
        <taxon>Apocrita</taxon>
        <taxon>Proctotrupomorpha</taxon>
        <taxon>Chalcidoidea</taxon>
        <taxon>Aphelinidae</taxon>
        <taxon>Aphelininae</taxon>
        <taxon>Eretmocerus</taxon>
    </lineage>
</organism>
<comment type="caution">
    <text evidence="1">The sequence shown here is derived from an EMBL/GenBank/DDBJ whole genome shotgun (WGS) entry which is preliminary data.</text>
</comment>
<evidence type="ECO:0000313" key="2">
    <source>
        <dbReference type="Proteomes" id="UP001239111"/>
    </source>
</evidence>
<dbReference type="Proteomes" id="UP001239111">
    <property type="component" value="Chromosome 3"/>
</dbReference>
<dbReference type="EMBL" id="CM056743">
    <property type="protein sequence ID" value="KAJ8674302.1"/>
    <property type="molecule type" value="Genomic_DNA"/>
</dbReference>
<name>A0ACC2NT62_9HYME</name>
<sequence>MAIPRLFTNLRRNLPSPMRNFSLTGTRNLKEIRETKEGNTITVEGILLPDETKNYLKPSEEGACSLCSAGVDVKHTDVLILQQFLRRDGCMLPRRITGLCKVQQKRVGIMVAMAQKAGLMPNLAPKNSKKDPKRRPMWKRYNTYFDENTIKQRYY</sequence>
<accession>A0ACC2NT62</accession>
<gene>
    <name evidence="1" type="ORF">QAD02_005564</name>
</gene>
<protein>
    <submittedName>
        <fullName evidence="1">Uncharacterized protein</fullName>
    </submittedName>
</protein>